<dbReference type="Proteomes" id="UP000030416">
    <property type="component" value="Unassembled WGS sequence"/>
</dbReference>
<dbReference type="AlphaFoldDB" id="A0A0A3ISD6"/>
<feature type="active site" description="Charge relay system" evidence="1">
    <location>
        <position position="222"/>
    </location>
</feature>
<evidence type="ECO:0000313" key="3">
    <source>
        <dbReference type="EMBL" id="KGR77742.1"/>
    </source>
</evidence>
<dbReference type="PIRSF" id="PIRSF017388">
    <property type="entry name" value="Esterase_lipase"/>
    <property type="match status" value="1"/>
</dbReference>
<organism evidence="3 4">
    <name type="scientific">Ureibacillus manganicus DSM 26584</name>
    <dbReference type="NCBI Taxonomy" id="1384049"/>
    <lineage>
        <taxon>Bacteria</taxon>
        <taxon>Bacillati</taxon>
        <taxon>Bacillota</taxon>
        <taxon>Bacilli</taxon>
        <taxon>Bacillales</taxon>
        <taxon>Caryophanaceae</taxon>
        <taxon>Ureibacillus</taxon>
    </lineage>
</organism>
<dbReference type="RefSeq" id="WP_036187808.1">
    <property type="nucleotide sequence ID" value="NZ_AVDA01000016.1"/>
</dbReference>
<evidence type="ECO:0000256" key="1">
    <source>
        <dbReference type="PIRSR" id="PIRSR017388-1"/>
    </source>
</evidence>
<reference evidence="3 4" key="1">
    <citation type="submission" date="2014-02" db="EMBL/GenBank/DDBJ databases">
        <title>Draft genome sequence of Lysinibacillus manganicus DSM 26584T.</title>
        <authorList>
            <person name="Zhang F."/>
            <person name="Wang G."/>
            <person name="Zhang L."/>
        </authorList>
    </citation>
    <scope>NUCLEOTIDE SEQUENCE [LARGE SCALE GENOMIC DNA]</scope>
    <source>
        <strain evidence="3 4">DSM 26584</strain>
    </source>
</reference>
<comment type="caution">
    <text evidence="3">The sequence shown here is derived from an EMBL/GenBank/DDBJ whole genome shotgun (WGS) entry which is preliminary data.</text>
</comment>
<evidence type="ECO:0000259" key="2">
    <source>
        <dbReference type="Pfam" id="PF12146"/>
    </source>
</evidence>
<sequence>MNLVNTKDIYFKGSKHAILLLHSFTSSAKEMSGLAKQLHEHGFSCYALNYKGHGESPERLFESSVEEAWQSAKSAFQFLQDEGHEEIIVIGQSLGGVMALRLASQSACKAIVVISAPVVERPIESLENRVRHYTKRYYSLKNESQQWIDGFMKQHFPRPVEKIKALQQFIANTKNILPSLNKPICLCKGGLDDVVFHESIDFIERNVQSNHKNKITYPNSGHLITLDKDRDYLFQDIHLFIRQIVEEN</sequence>
<dbReference type="OrthoDB" id="9800213at2"/>
<dbReference type="Gene3D" id="3.40.50.1820">
    <property type="entry name" value="alpha/beta hydrolase"/>
    <property type="match status" value="1"/>
</dbReference>
<dbReference type="ESTHER" id="9baci-a0a0a3isd6">
    <property type="family name" value="CarbLipBact_1"/>
</dbReference>
<evidence type="ECO:0000313" key="4">
    <source>
        <dbReference type="Proteomes" id="UP000030416"/>
    </source>
</evidence>
<dbReference type="STRING" id="1384049.CD29_13920"/>
<dbReference type="PANTHER" id="PTHR11614">
    <property type="entry name" value="PHOSPHOLIPASE-RELATED"/>
    <property type="match status" value="1"/>
</dbReference>
<feature type="active site" description="Charge relay system" evidence="1">
    <location>
        <position position="192"/>
    </location>
</feature>
<dbReference type="GO" id="GO:0052689">
    <property type="term" value="F:carboxylic ester hydrolase activity"/>
    <property type="evidence" value="ECO:0007669"/>
    <property type="project" value="InterPro"/>
</dbReference>
<dbReference type="InterPro" id="IPR051044">
    <property type="entry name" value="MAG_DAG_Lipase"/>
</dbReference>
<protein>
    <submittedName>
        <fullName evidence="3">Esterase</fullName>
    </submittedName>
</protein>
<accession>A0A0A3ISD6</accession>
<name>A0A0A3ISD6_9BACL</name>
<dbReference type="EMBL" id="JPVN01000016">
    <property type="protein sequence ID" value="KGR77742.1"/>
    <property type="molecule type" value="Genomic_DNA"/>
</dbReference>
<gene>
    <name evidence="3" type="ORF">CD29_13920</name>
</gene>
<dbReference type="InterPro" id="IPR022742">
    <property type="entry name" value="Hydrolase_4"/>
</dbReference>
<dbReference type="InterPro" id="IPR029058">
    <property type="entry name" value="AB_hydrolase_fold"/>
</dbReference>
<dbReference type="eggNOG" id="COG1647">
    <property type="taxonomic scope" value="Bacteria"/>
</dbReference>
<feature type="domain" description="Serine aminopeptidase S33" evidence="2">
    <location>
        <begin position="15"/>
        <end position="229"/>
    </location>
</feature>
<dbReference type="Pfam" id="PF12146">
    <property type="entry name" value="Hydrolase_4"/>
    <property type="match status" value="1"/>
</dbReference>
<proteinExistence type="predicted"/>
<keyword evidence="4" id="KW-1185">Reference proteome</keyword>
<feature type="active site" description="Nucleophile" evidence="1">
    <location>
        <position position="93"/>
    </location>
</feature>
<dbReference type="InterPro" id="IPR012354">
    <property type="entry name" value="Esterase_lipase"/>
</dbReference>
<dbReference type="SUPFAM" id="SSF53474">
    <property type="entry name" value="alpha/beta-Hydrolases"/>
    <property type="match status" value="1"/>
</dbReference>